<organism evidence="2 3">
    <name type="scientific">Pieris brassicae</name>
    <name type="common">White butterfly</name>
    <name type="synonym">Large white butterfly</name>
    <dbReference type="NCBI Taxonomy" id="7116"/>
    <lineage>
        <taxon>Eukaryota</taxon>
        <taxon>Metazoa</taxon>
        <taxon>Ecdysozoa</taxon>
        <taxon>Arthropoda</taxon>
        <taxon>Hexapoda</taxon>
        <taxon>Insecta</taxon>
        <taxon>Pterygota</taxon>
        <taxon>Neoptera</taxon>
        <taxon>Endopterygota</taxon>
        <taxon>Lepidoptera</taxon>
        <taxon>Glossata</taxon>
        <taxon>Ditrysia</taxon>
        <taxon>Papilionoidea</taxon>
        <taxon>Pieridae</taxon>
        <taxon>Pierinae</taxon>
        <taxon>Pieris</taxon>
    </lineage>
</organism>
<feature type="compositionally biased region" description="Polar residues" evidence="1">
    <location>
        <begin position="51"/>
        <end position="60"/>
    </location>
</feature>
<feature type="region of interest" description="Disordered" evidence="1">
    <location>
        <begin position="26"/>
        <end position="60"/>
    </location>
</feature>
<evidence type="ECO:0000313" key="2">
    <source>
        <dbReference type="EMBL" id="CAH4031449.1"/>
    </source>
</evidence>
<sequence length="116" mass="12757">MASPYGTVYQNLEECHENGVKIEPLWGKGARFPPGERGGGPPLRGGGGKATHTTSLPATTEKNQDVNILYPTIKKEILKTVEYCHPIESQLKRWLGLIISKLGDKVFTEDPPLNTE</sequence>
<evidence type="ECO:0000256" key="1">
    <source>
        <dbReference type="SAM" id="MobiDB-lite"/>
    </source>
</evidence>
<dbReference type="Proteomes" id="UP001152562">
    <property type="component" value="Unassembled WGS sequence"/>
</dbReference>
<gene>
    <name evidence="2" type="ORF">PIBRA_LOCUS7945</name>
</gene>
<protein>
    <submittedName>
        <fullName evidence="2">Uncharacterized protein</fullName>
    </submittedName>
</protein>
<evidence type="ECO:0000313" key="3">
    <source>
        <dbReference type="Proteomes" id="UP001152562"/>
    </source>
</evidence>
<name>A0A9P0XE10_PIEBR</name>
<dbReference type="EMBL" id="CALOZG010000015">
    <property type="protein sequence ID" value="CAH4031449.1"/>
    <property type="molecule type" value="Genomic_DNA"/>
</dbReference>
<feature type="compositionally biased region" description="Gly residues" evidence="1">
    <location>
        <begin position="36"/>
        <end position="49"/>
    </location>
</feature>
<dbReference type="AlphaFoldDB" id="A0A9P0XE10"/>
<reference evidence="2" key="1">
    <citation type="submission" date="2022-05" db="EMBL/GenBank/DDBJ databases">
        <authorList>
            <person name="Okamura Y."/>
        </authorList>
    </citation>
    <scope>NUCLEOTIDE SEQUENCE</scope>
</reference>
<proteinExistence type="predicted"/>
<keyword evidence="3" id="KW-1185">Reference proteome</keyword>
<comment type="caution">
    <text evidence="2">The sequence shown here is derived from an EMBL/GenBank/DDBJ whole genome shotgun (WGS) entry which is preliminary data.</text>
</comment>
<accession>A0A9P0XE10</accession>